<protein>
    <recommendedName>
        <fullName evidence="3">GAF domain-containing protein</fullName>
    </recommendedName>
</protein>
<name>A0ABT1HBD2_9NOCA</name>
<accession>A0ABT1HBD2</accession>
<evidence type="ECO:0000313" key="2">
    <source>
        <dbReference type="Proteomes" id="UP001206895"/>
    </source>
</evidence>
<keyword evidence="2" id="KW-1185">Reference proteome</keyword>
<gene>
    <name evidence="1" type="ORF">LX13_000862</name>
</gene>
<sequence length="139" mass="15291">MIGGADRALEHGVCGMSASDERSLRRVDRFEHVPDGAFVWTRTDDGAFFLGRLSGPLREDHGSGAVAADLTYVRDCRWTADPVPEHEVPAATLRTFARGGRNFQQTHDPDVGRQSAAIWRARGPDSAWTDVGTEMNPNR</sequence>
<reference evidence="1 2" key="1">
    <citation type="submission" date="2022-06" db="EMBL/GenBank/DDBJ databases">
        <title>Genomic Encyclopedia of Archaeal and Bacterial Type Strains, Phase II (KMG-II): from individual species to whole genera.</title>
        <authorList>
            <person name="Goeker M."/>
        </authorList>
    </citation>
    <scope>NUCLEOTIDE SEQUENCE [LARGE SCALE GENOMIC DNA]</scope>
    <source>
        <strain evidence="1 2">DSM 44693</strain>
    </source>
</reference>
<proteinExistence type="predicted"/>
<organism evidence="1 2">
    <name type="scientific">Williamsia maris</name>
    <dbReference type="NCBI Taxonomy" id="72806"/>
    <lineage>
        <taxon>Bacteria</taxon>
        <taxon>Bacillati</taxon>
        <taxon>Actinomycetota</taxon>
        <taxon>Actinomycetes</taxon>
        <taxon>Mycobacteriales</taxon>
        <taxon>Nocardiaceae</taxon>
        <taxon>Williamsia</taxon>
    </lineage>
</organism>
<dbReference type="EMBL" id="JAMTCJ010000001">
    <property type="protein sequence ID" value="MCP2175055.1"/>
    <property type="molecule type" value="Genomic_DNA"/>
</dbReference>
<comment type="caution">
    <text evidence="1">The sequence shown here is derived from an EMBL/GenBank/DDBJ whole genome shotgun (WGS) entry which is preliminary data.</text>
</comment>
<evidence type="ECO:0008006" key="3">
    <source>
        <dbReference type="Google" id="ProtNLM"/>
    </source>
</evidence>
<dbReference type="Proteomes" id="UP001206895">
    <property type="component" value="Unassembled WGS sequence"/>
</dbReference>
<evidence type="ECO:0000313" key="1">
    <source>
        <dbReference type="EMBL" id="MCP2175055.1"/>
    </source>
</evidence>